<keyword evidence="5" id="KW-0539">Nucleus</keyword>
<gene>
    <name evidence="8" type="ORF">GJ744_012361</name>
</gene>
<comment type="similarity">
    <text evidence="2">Belongs to the TAF12 family.</text>
</comment>
<dbReference type="EMBL" id="JAACFV010000096">
    <property type="protein sequence ID" value="KAF7506014.1"/>
    <property type="molecule type" value="Genomic_DNA"/>
</dbReference>
<dbReference type="GO" id="GO:0046982">
    <property type="term" value="F:protein heterodimerization activity"/>
    <property type="evidence" value="ECO:0007669"/>
    <property type="project" value="InterPro"/>
</dbReference>
<dbReference type="GO" id="GO:0000124">
    <property type="term" value="C:SAGA complex"/>
    <property type="evidence" value="ECO:0007669"/>
    <property type="project" value="InterPro"/>
</dbReference>
<evidence type="ECO:0000256" key="2">
    <source>
        <dbReference type="ARBA" id="ARBA00007530"/>
    </source>
</evidence>
<dbReference type="GO" id="GO:0003677">
    <property type="term" value="F:DNA binding"/>
    <property type="evidence" value="ECO:0007669"/>
    <property type="project" value="TreeGrafter"/>
</dbReference>
<comment type="subcellular location">
    <subcellularLocation>
        <location evidence="1">Nucleus</location>
    </subcellularLocation>
</comment>
<evidence type="ECO:0000259" key="7">
    <source>
        <dbReference type="Pfam" id="PF03847"/>
    </source>
</evidence>
<evidence type="ECO:0000256" key="5">
    <source>
        <dbReference type="ARBA" id="ARBA00023242"/>
    </source>
</evidence>
<feature type="domain" description="Transcription initiation factor TFIID subunit 12" evidence="7">
    <location>
        <begin position="435"/>
        <end position="505"/>
    </location>
</feature>
<dbReference type="CDD" id="cd07981">
    <property type="entry name" value="HFD_TAF12"/>
    <property type="match status" value="1"/>
</dbReference>
<feature type="compositionally biased region" description="Basic and acidic residues" evidence="6">
    <location>
        <begin position="166"/>
        <end position="176"/>
    </location>
</feature>
<evidence type="ECO:0000256" key="6">
    <source>
        <dbReference type="SAM" id="MobiDB-lite"/>
    </source>
</evidence>
<feature type="compositionally biased region" description="Low complexity" evidence="6">
    <location>
        <begin position="300"/>
        <end position="328"/>
    </location>
</feature>
<evidence type="ECO:0000256" key="1">
    <source>
        <dbReference type="ARBA" id="ARBA00004123"/>
    </source>
</evidence>
<feature type="region of interest" description="Disordered" evidence="6">
    <location>
        <begin position="89"/>
        <end position="112"/>
    </location>
</feature>
<dbReference type="GO" id="GO:0051123">
    <property type="term" value="P:RNA polymerase II preinitiation complex assembly"/>
    <property type="evidence" value="ECO:0007669"/>
    <property type="project" value="TreeGrafter"/>
</dbReference>
<dbReference type="Gene3D" id="1.10.20.10">
    <property type="entry name" value="Histone, subunit A"/>
    <property type="match status" value="1"/>
</dbReference>
<keyword evidence="9" id="KW-1185">Reference proteome</keyword>
<organism evidence="8 9">
    <name type="scientific">Endocarpon pusillum</name>
    <dbReference type="NCBI Taxonomy" id="364733"/>
    <lineage>
        <taxon>Eukaryota</taxon>
        <taxon>Fungi</taxon>
        <taxon>Dikarya</taxon>
        <taxon>Ascomycota</taxon>
        <taxon>Pezizomycotina</taxon>
        <taxon>Eurotiomycetes</taxon>
        <taxon>Chaetothyriomycetidae</taxon>
        <taxon>Verrucariales</taxon>
        <taxon>Verrucariaceae</taxon>
        <taxon>Endocarpon</taxon>
    </lineage>
</organism>
<dbReference type="Proteomes" id="UP000606974">
    <property type="component" value="Unassembled WGS sequence"/>
</dbReference>
<keyword evidence="3" id="KW-0805">Transcription regulation</keyword>
<reference evidence="8" key="1">
    <citation type="submission" date="2020-02" db="EMBL/GenBank/DDBJ databases">
        <authorList>
            <person name="Palmer J.M."/>
        </authorList>
    </citation>
    <scope>NUCLEOTIDE SEQUENCE</scope>
    <source>
        <strain evidence="8">EPUS1.4</strain>
        <tissue evidence="8">Thallus</tissue>
    </source>
</reference>
<feature type="compositionally biased region" description="Polar residues" evidence="6">
    <location>
        <begin position="249"/>
        <end position="275"/>
    </location>
</feature>
<dbReference type="PANTHER" id="PTHR12264">
    <property type="entry name" value="TRANSCRIPTION INITIATION FACTOR TFIID SUBUNIT 12"/>
    <property type="match status" value="1"/>
</dbReference>
<dbReference type="OrthoDB" id="2193432at2759"/>
<dbReference type="GO" id="GO:0005669">
    <property type="term" value="C:transcription factor TFIID complex"/>
    <property type="evidence" value="ECO:0007669"/>
    <property type="project" value="InterPro"/>
</dbReference>
<feature type="region of interest" description="Disordered" evidence="6">
    <location>
        <begin position="249"/>
        <end position="375"/>
    </location>
</feature>
<name>A0A8H7AEK9_9EURO</name>
<dbReference type="InterPro" id="IPR009072">
    <property type="entry name" value="Histone-fold"/>
</dbReference>
<dbReference type="InterPro" id="IPR037794">
    <property type="entry name" value="TAF12"/>
</dbReference>
<feature type="compositionally biased region" description="Low complexity" evidence="6">
    <location>
        <begin position="89"/>
        <end position="102"/>
    </location>
</feature>
<dbReference type="Pfam" id="PF03847">
    <property type="entry name" value="TFIID_20kDa"/>
    <property type="match status" value="1"/>
</dbReference>
<dbReference type="GO" id="GO:0017025">
    <property type="term" value="F:TBP-class protein binding"/>
    <property type="evidence" value="ECO:0007669"/>
    <property type="project" value="TreeGrafter"/>
</dbReference>
<sequence>MDASGNIPGASALQQQQLASMIRPEQVKKLPHLNDDKKQQHEVIIQRLWTALRGNPQGSPEYQKALANLAQVSTSLMAGMKRYNAQQLQQRQQQEAVMAQQAGPSNEAEGNRPAGLGLQPNQIMQHIQAKVNNYPFSLPPTMAEASPQAETWLREARNRLAQAMQRSEHAQKRKADIQASAHARTQSGNPLAPHEQEALRTKLMQCNKVLAESNSFMEKFKEQQNQFRLSAQQQRYEAQNQVNTAQSDNANQAEPSMPTGQPTSHGGPQALSISSAVSAARDRATNAAANQTGSISPTNSQPQPSQTASGQQQQPQSTPQSAMTPSQQNGGPMPFSAQSALQHSNSNYAQSQPQSATHAHPPQNVGFMNPGKKEERLNIPKNLNVTAPRPVPMPPSRPTLNGGPGVGMPGQLGEPAIPTMPGYVLETSEDGRVLSRKKLNELAHEVCGPGEEDMLTPEAEDIMLNVADDFVDDLISTACKVAKLRGASSLEIRDIQLVLERQWNIRVPGFSSDEIRTVRRQGGTVAWQQKTMAVQAAKLTGGGNEAAVTAVVAGRGADK</sequence>
<dbReference type="SUPFAM" id="SSF47113">
    <property type="entry name" value="Histone-fold"/>
    <property type="match status" value="1"/>
</dbReference>
<protein>
    <recommendedName>
        <fullName evidence="7">Transcription initiation factor TFIID subunit 12 domain-containing protein</fullName>
    </recommendedName>
</protein>
<evidence type="ECO:0000256" key="3">
    <source>
        <dbReference type="ARBA" id="ARBA00023015"/>
    </source>
</evidence>
<dbReference type="PANTHER" id="PTHR12264:SF21">
    <property type="entry name" value="TRANSCRIPTION INITIATION FACTOR TFIID SUBUNIT 12"/>
    <property type="match status" value="1"/>
</dbReference>
<evidence type="ECO:0000256" key="4">
    <source>
        <dbReference type="ARBA" id="ARBA00023163"/>
    </source>
</evidence>
<keyword evidence="4" id="KW-0804">Transcription</keyword>
<comment type="caution">
    <text evidence="8">The sequence shown here is derived from an EMBL/GenBank/DDBJ whole genome shotgun (WGS) entry which is preliminary data.</text>
</comment>
<proteinExistence type="inferred from homology"/>
<evidence type="ECO:0000313" key="9">
    <source>
        <dbReference type="Proteomes" id="UP000606974"/>
    </source>
</evidence>
<dbReference type="InterPro" id="IPR003228">
    <property type="entry name" value="TFIID_TAF12_dom"/>
</dbReference>
<dbReference type="AlphaFoldDB" id="A0A8H7AEK9"/>
<evidence type="ECO:0000313" key="8">
    <source>
        <dbReference type="EMBL" id="KAF7506014.1"/>
    </source>
</evidence>
<accession>A0A8H7AEK9</accession>
<feature type="region of interest" description="Disordered" evidence="6">
    <location>
        <begin position="162"/>
        <end position="195"/>
    </location>
</feature>
<feature type="compositionally biased region" description="Polar residues" evidence="6">
    <location>
        <begin position="336"/>
        <end position="357"/>
    </location>
</feature>